<dbReference type="EMBL" id="CADCWM010000483">
    <property type="protein sequence ID" value="CAA9563082.1"/>
    <property type="molecule type" value="Genomic_DNA"/>
</dbReference>
<sequence length="39" mass="4283">AECGMPLVRRRLPDPPDCGVTVSSHRARAHLSGTPRVRM</sequence>
<name>A0A6J4V2I2_9BACT</name>
<accession>A0A6J4V2I2</accession>
<evidence type="ECO:0000313" key="2">
    <source>
        <dbReference type="EMBL" id="CAA9563082.1"/>
    </source>
</evidence>
<proteinExistence type="predicted"/>
<reference evidence="2" key="1">
    <citation type="submission" date="2020-02" db="EMBL/GenBank/DDBJ databases">
        <authorList>
            <person name="Meier V. D."/>
        </authorList>
    </citation>
    <scope>NUCLEOTIDE SEQUENCE</scope>
    <source>
        <strain evidence="2">AVDCRST_MAG88</strain>
    </source>
</reference>
<gene>
    <name evidence="2" type="ORF">AVDCRST_MAG88-1658</name>
</gene>
<evidence type="ECO:0000256" key="1">
    <source>
        <dbReference type="SAM" id="MobiDB-lite"/>
    </source>
</evidence>
<protein>
    <submittedName>
        <fullName evidence="2">Uncharacterized protein</fullName>
    </submittedName>
</protein>
<feature type="region of interest" description="Disordered" evidence="1">
    <location>
        <begin position="18"/>
        <end position="39"/>
    </location>
</feature>
<dbReference type="AlphaFoldDB" id="A0A6J4V2I2"/>
<feature type="non-terminal residue" evidence="2">
    <location>
        <position position="1"/>
    </location>
</feature>
<feature type="non-terminal residue" evidence="2">
    <location>
        <position position="39"/>
    </location>
</feature>
<organism evidence="2">
    <name type="scientific">uncultured Thermomicrobiales bacterium</name>
    <dbReference type="NCBI Taxonomy" id="1645740"/>
    <lineage>
        <taxon>Bacteria</taxon>
        <taxon>Pseudomonadati</taxon>
        <taxon>Thermomicrobiota</taxon>
        <taxon>Thermomicrobia</taxon>
        <taxon>Thermomicrobiales</taxon>
        <taxon>environmental samples</taxon>
    </lineage>
</organism>